<feature type="compositionally biased region" description="Low complexity" evidence="1">
    <location>
        <begin position="1"/>
        <end position="14"/>
    </location>
</feature>
<keyword evidence="3" id="KW-1185">Reference proteome</keyword>
<sequence>MSSTAGSTTSSSSTNPHKSDEHPIAAEFRKWQTLLSDATPPMTNDLFDRTACCIHNVHEIVSDWYYAPGLAEAATTDINRDFMKWCADHEEELEWADACAYRGDEIDLMEAMELNIGALHFPALCTASFCMIPLWPKQPFLSYSATWCSTVLFTASTLCESNRPLGINLWMG</sequence>
<dbReference type="AlphaFoldDB" id="A0AA39IUI7"/>
<reference evidence="2" key="1">
    <citation type="submission" date="2023-06" db="EMBL/GenBank/DDBJ databases">
        <authorList>
            <consortium name="Lawrence Berkeley National Laboratory"/>
            <person name="Ahrendt S."/>
            <person name="Sahu N."/>
            <person name="Indic B."/>
            <person name="Wong-Bajracharya J."/>
            <person name="Merenyi Z."/>
            <person name="Ke H.-M."/>
            <person name="Monk M."/>
            <person name="Kocsube S."/>
            <person name="Drula E."/>
            <person name="Lipzen A."/>
            <person name="Balint B."/>
            <person name="Henrissat B."/>
            <person name="Andreopoulos B."/>
            <person name="Martin F.M."/>
            <person name="Harder C.B."/>
            <person name="Rigling D."/>
            <person name="Ford K.L."/>
            <person name="Foster G.D."/>
            <person name="Pangilinan J."/>
            <person name="Papanicolaou A."/>
            <person name="Barry K."/>
            <person name="LaButti K."/>
            <person name="Viragh M."/>
            <person name="Koriabine M."/>
            <person name="Yan M."/>
            <person name="Riley R."/>
            <person name="Champramary S."/>
            <person name="Plett K.L."/>
            <person name="Tsai I.J."/>
            <person name="Slot J."/>
            <person name="Sipos G."/>
            <person name="Plett J."/>
            <person name="Nagy L.G."/>
            <person name="Grigoriev I.V."/>
        </authorList>
    </citation>
    <scope>NUCLEOTIDE SEQUENCE</scope>
    <source>
        <strain evidence="2">FPL87.14</strain>
    </source>
</reference>
<evidence type="ECO:0000256" key="1">
    <source>
        <dbReference type="SAM" id="MobiDB-lite"/>
    </source>
</evidence>
<feature type="region of interest" description="Disordered" evidence="1">
    <location>
        <begin position="1"/>
        <end position="22"/>
    </location>
</feature>
<dbReference type="EMBL" id="JAUEPT010000135">
    <property type="protein sequence ID" value="KAK0430731.1"/>
    <property type="molecule type" value="Genomic_DNA"/>
</dbReference>
<evidence type="ECO:0000313" key="3">
    <source>
        <dbReference type="Proteomes" id="UP001175226"/>
    </source>
</evidence>
<proteinExistence type="predicted"/>
<evidence type="ECO:0000313" key="2">
    <source>
        <dbReference type="EMBL" id="KAK0430731.1"/>
    </source>
</evidence>
<organism evidence="2 3">
    <name type="scientific">Armillaria borealis</name>
    <dbReference type="NCBI Taxonomy" id="47425"/>
    <lineage>
        <taxon>Eukaryota</taxon>
        <taxon>Fungi</taxon>
        <taxon>Dikarya</taxon>
        <taxon>Basidiomycota</taxon>
        <taxon>Agaricomycotina</taxon>
        <taxon>Agaricomycetes</taxon>
        <taxon>Agaricomycetidae</taxon>
        <taxon>Agaricales</taxon>
        <taxon>Marasmiineae</taxon>
        <taxon>Physalacriaceae</taxon>
        <taxon>Armillaria</taxon>
    </lineage>
</organism>
<comment type="caution">
    <text evidence="2">The sequence shown here is derived from an EMBL/GenBank/DDBJ whole genome shotgun (WGS) entry which is preliminary data.</text>
</comment>
<protein>
    <submittedName>
        <fullName evidence="2">Uncharacterized protein</fullName>
    </submittedName>
</protein>
<dbReference type="Proteomes" id="UP001175226">
    <property type="component" value="Unassembled WGS sequence"/>
</dbReference>
<name>A0AA39IUI7_9AGAR</name>
<accession>A0AA39IUI7</accession>
<gene>
    <name evidence="2" type="ORF">EV421DRAFT_243326</name>
</gene>